<keyword evidence="4" id="KW-0347">Helicase</keyword>
<dbReference type="InterPro" id="IPR047187">
    <property type="entry name" value="SF1_C_Upf1"/>
</dbReference>
<keyword evidence="4" id="KW-0547">Nucleotide-binding</keyword>
<accession>A0AAX4PAC5</accession>
<evidence type="ECO:0000313" key="5">
    <source>
        <dbReference type="Proteomes" id="UP001472866"/>
    </source>
</evidence>
<evidence type="ECO:0000313" key="4">
    <source>
        <dbReference type="EMBL" id="WZN62925.1"/>
    </source>
</evidence>
<feature type="domain" description="DNA2/NAM7 helicase helicase" evidence="2">
    <location>
        <begin position="472"/>
        <end position="554"/>
    </location>
</feature>
<dbReference type="PANTHER" id="PTHR10887:SF322">
    <property type="entry name" value="HELICASE MOV-10"/>
    <property type="match status" value="1"/>
</dbReference>
<evidence type="ECO:0000256" key="1">
    <source>
        <dbReference type="SAM" id="MobiDB-lite"/>
    </source>
</evidence>
<organism evidence="4 5">
    <name type="scientific">Chloropicon roscoffensis</name>
    <dbReference type="NCBI Taxonomy" id="1461544"/>
    <lineage>
        <taxon>Eukaryota</taxon>
        <taxon>Viridiplantae</taxon>
        <taxon>Chlorophyta</taxon>
        <taxon>Chloropicophyceae</taxon>
        <taxon>Chloropicales</taxon>
        <taxon>Chloropicaceae</taxon>
        <taxon>Chloropicon</taxon>
    </lineage>
</organism>
<evidence type="ECO:0000259" key="2">
    <source>
        <dbReference type="Pfam" id="PF13086"/>
    </source>
</evidence>
<dbReference type="GO" id="GO:0005829">
    <property type="term" value="C:cytosol"/>
    <property type="evidence" value="ECO:0007669"/>
    <property type="project" value="TreeGrafter"/>
</dbReference>
<dbReference type="SUPFAM" id="SSF52540">
    <property type="entry name" value="P-loop containing nucleoside triphosphate hydrolases"/>
    <property type="match status" value="1"/>
</dbReference>
<sequence length="1067" mass="118588">MATEDWELLSEGSAAAVPAPVRWSRWECLACETRQVGQGDLSFEEHCATDEHKTRELQRLLYLHQAALFTQRGGLEVAFESGGSAEDHVKAVPGTKIKSKMIVTNVSDDPVMLEHVDTLFHVEGLSFDGWKEPGSTGMAFFPGARQEIGIQFTPPSIGVTEAVFVFRCRDSATETTDTSVFAAKWHCQTVHPKYKQELQQLMSGELYRRAKTPGKKPTPRRSQSLKEKRLAKREEDLESLNRIVFNEDSGFKVPGQYRRLASFVDETDVRFEMLEGLVHPGVTMQGLASRSYRDRRATELENYNEYWHRVLWMDEVLQEKGVRRHDLRLVHMEECGREGANVTVRVPFPSSDEDAAGNHPLKGVERAAVEAAGDGMTAMAEVTSLGEGHILLRMKQSAMEIEEGERYNVRFVLSRRVLERLHEAIYFSTHDKQGMELLKRWFLHRTGGEVASRLKPSAVPSDDLEILGQTELNQRQRLAVKCALEFSGPGVPAIANHPYVVFGPPGTGKTTVLTEYILQVLRWAKVTGTSSRVLVTTPSNWAADNIASKLLESMHGGKADGGGGLLRANAASRDPNGVPEDVLGISILSPDGKKFRRPNWNEITGAKVLVTTCMTAANLRVKYGNLCLQHGTFTHCVVDEAGQATEPETLCSVMGLLTRESALVLGGDPQQLRPVVLTSFGGRKDGLGLTLLERLIDKEIAPLSPFAVDSQGNANAEYTSMLTENYRSHESIIRIPNEKLYFGKLEAKGPQRVLQLDRSQSQKCAVVWHSLVGSERRDKGGSSFYNAYECVQVLDYCVKIHSEKNVPQEEIGVITPYKRQMLKIKKLLASKGLGEIEVGTVELFQGREKRAIVASCVRSKPYYLDFKTQRDLGFLTDFRRWNVTVTRAKELLVVVANPETMGQDPYYRALLTLCGMSGNCFGWRPKVETRGTIGQQQLLLLKQLKKVGLGSPGEIHLNVLGLDRERVMGAASLVVACAPVIANLSPANMVCVCGKKWVEPPKNSVMKSFGGMHNFMASHGLKPTPDGYKEGNALADAFIALDRDNFIREHQNCHLAQNLESEESWVI</sequence>
<dbReference type="PANTHER" id="PTHR10887">
    <property type="entry name" value="DNA2/NAM7 HELICASE FAMILY"/>
    <property type="match status" value="1"/>
</dbReference>
<dbReference type="InterPro" id="IPR041679">
    <property type="entry name" value="DNA2/NAM7-like_C"/>
</dbReference>
<gene>
    <name evidence="4" type="ORF">HKI87_06g44700</name>
</gene>
<dbReference type="InterPro" id="IPR045055">
    <property type="entry name" value="DNA2/NAM7-like"/>
</dbReference>
<dbReference type="EMBL" id="CP151506">
    <property type="protein sequence ID" value="WZN62925.1"/>
    <property type="molecule type" value="Genomic_DNA"/>
</dbReference>
<dbReference type="Proteomes" id="UP001472866">
    <property type="component" value="Chromosome 06"/>
</dbReference>
<keyword evidence="4" id="KW-0378">Hydrolase</keyword>
<dbReference type="InterPro" id="IPR041677">
    <property type="entry name" value="DNA2/NAM7_AAA_11"/>
</dbReference>
<feature type="domain" description="DNA2/NAM7 helicase-like C-terminal" evidence="3">
    <location>
        <begin position="716"/>
        <end position="898"/>
    </location>
</feature>
<evidence type="ECO:0000259" key="3">
    <source>
        <dbReference type="Pfam" id="PF13087"/>
    </source>
</evidence>
<proteinExistence type="predicted"/>
<dbReference type="GO" id="GO:0004386">
    <property type="term" value="F:helicase activity"/>
    <property type="evidence" value="ECO:0007669"/>
    <property type="project" value="UniProtKB-KW"/>
</dbReference>
<dbReference type="CDD" id="cd18808">
    <property type="entry name" value="SF1_C_Upf1"/>
    <property type="match status" value="1"/>
</dbReference>
<keyword evidence="4" id="KW-0067">ATP-binding</keyword>
<feature type="region of interest" description="Disordered" evidence="1">
    <location>
        <begin position="207"/>
        <end position="230"/>
    </location>
</feature>
<feature type="compositionally biased region" description="Basic residues" evidence="1">
    <location>
        <begin position="209"/>
        <end position="219"/>
    </location>
</feature>
<dbReference type="AlphaFoldDB" id="A0AAX4PAC5"/>
<name>A0AAX4PAC5_9CHLO</name>
<dbReference type="GO" id="GO:0043186">
    <property type="term" value="C:P granule"/>
    <property type="evidence" value="ECO:0007669"/>
    <property type="project" value="TreeGrafter"/>
</dbReference>
<protein>
    <submittedName>
        <fullName evidence="4">RNA helicase UPF1</fullName>
    </submittedName>
</protein>
<dbReference type="GO" id="GO:0035194">
    <property type="term" value="P:regulatory ncRNA-mediated post-transcriptional gene silencing"/>
    <property type="evidence" value="ECO:0007669"/>
    <property type="project" value="TreeGrafter"/>
</dbReference>
<feature type="domain" description="DNA2/NAM7 helicase helicase" evidence="2">
    <location>
        <begin position="602"/>
        <end position="678"/>
    </location>
</feature>
<keyword evidence="5" id="KW-1185">Reference proteome</keyword>
<dbReference type="Pfam" id="PF13087">
    <property type="entry name" value="AAA_12"/>
    <property type="match status" value="1"/>
</dbReference>
<dbReference type="Pfam" id="PF13086">
    <property type="entry name" value="AAA_11"/>
    <property type="match status" value="2"/>
</dbReference>
<reference evidence="4 5" key="1">
    <citation type="submission" date="2024-03" db="EMBL/GenBank/DDBJ databases">
        <title>Complete genome sequence of the green alga Chloropicon roscoffensis RCC1871.</title>
        <authorList>
            <person name="Lemieux C."/>
            <person name="Pombert J.-F."/>
            <person name="Otis C."/>
            <person name="Turmel M."/>
        </authorList>
    </citation>
    <scope>NUCLEOTIDE SEQUENCE [LARGE SCALE GENOMIC DNA]</scope>
    <source>
        <strain evidence="4 5">RCC1871</strain>
    </source>
</reference>
<dbReference type="Gene3D" id="3.40.50.300">
    <property type="entry name" value="P-loop containing nucleotide triphosphate hydrolases"/>
    <property type="match status" value="2"/>
</dbReference>
<dbReference type="InterPro" id="IPR027417">
    <property type="entry name" value="P-loop_NTPase"/>
</dbReference>